<dbReference type="EMBL" id="CP040058">
    <property type="protein sequence ID" value="QCP34769.1"/>
    <property type="molecule type" value="Genomic_DNA"/>
</dbReference>
<dbReference type="Gene3D" id="3.40.1410.10">
    <property type="entry name" value="Chorismate lyase-like"/>
    <property type="match status" value="1"/>
</dbReference>
<reference evidence="5 6" key="1">
    <citation type="submission" date="2019-05" db="EMBL/GenBank/DDBJ databases">
        <title>Complete genome sequencing of Anaerostipes rhamnosivorans.</title>
        <authorList>
            <person name="Bui T.P.N."/>
            <person name="de Vos W.M."/>
        </authorList>
    </citation>
    <scope>NUCLEOTIDE SEQUENCE [LARGE SCALE GENOMIC DNA]</scope>
    <source>
        <strain evidence="5 6">1y2</strain>
    </source>
</reference>
<dbReference type="Gene3D" id="1.10.10.10">
    <property type="entry name" value="Winged helix-like DNA-binding domain superfamily/Winged helix DNA-binding domain"/>
    <property type="match status" value="1"/>
</dbReference>
<dbReference type="Proteomes" id="UP000298653">
    <property type="component" value="Chromosome"/>
</dbReference>
<dbReference type="SMART" id="SM00345">
    <property type="entry name" value="HTH_GNTR"/>
    <property type="match status" value="1"/>
</dbReference>
<evidence type="ECO:0000256" key="2">
    <source>
        <dbReference type="ARBA" id="ARBA00023125"/>
    </source>
</evidence>
<dbReference type="AlphaFoldDB" id="A0A4P8IHZ3"/>
<dbReference type="PANTHER" id="PTHR44846">
    <property type="entry name" value="MANNOSYL-D-GLYCERATE TRANSPORT/METABOLISM SYSTEM REPRESSOR MNGR-RELATED"/>
    <property type="match status" value="1"/>
</dbReference>
<dbReference type="InterPro" id="IPR000524">
    <property type="entry name" value="Tscrpt_reg_HTH_GntR"/>
</dbReference>
<dbReference type="GO" id="GO:0003700">
    <property type="term" value="F:DNA-binding transcription factor activity"/>
    <property type="evidence" value="ECO:0007669"/>
    <property type="project" value="InterPro"/>
</dbReference>
<keyword evidence="3" id="KW-0804">Transcription</keyword>
<dbReference type="SUPFAM" id="SSF64288">
    <property type="entry name" value="Chorismate lyase-like"/>
    <property type="match status" value="1"/>
</dbReference>
<dbReference type="InterPro" id="IPR011663">
    <property type="entry name" value="UTRA"/>
</dbReference>
<dbReference type="Pfam" id="PF00392">
    <property type="entry name" value="GntR"/>
    <property type="match status" value="1"/>
</dbReference>
<evidence type="ECO:0000256" key="1">
    <source>
        <dbReference type="ARBA" id="ARBA00023015"/>
    </source>
</evidence>
<dbReference type="RefSeq" id="WP_137328265.1">
    <property type="nucleotide sequence ID" value="NZ_CP040058.1"/>
</dbReference>
<keyword evidence="6" id="KW-1185">Reference proteome</keyword>
<dbReference type="InterPro" id="IPR050679">
    <property type="entry name" value="Bact_HTH_transcr_reg"/>
</dbReference>
<dbReference type="PANTHER" id="PTHR44846:SF1">
    <property type="entry name" value="MANNOSYL-D-GLYCERATE TRANSPORT_METABOLISM SYSTEM REPRESSOR MNGR-RELATED"/>
    <property type="match status" value="1"/>
</dbReference>
<dbReference type="OrthoDB" id="1648691at2"/>
<keyword evidence="2" id="KW-0238">DNA-binding</keyword>
<dbReference type="InterPro" id="IPR036388">
    <property type="entry name" value="WH-like_DNA-bd_sf"/>
</dbReference>
<dbReference type="SUPFAM" id="SSF46785">
    <property type="entry name" value="Winged helix' DNA-binding domain"/>
    <property type="match status" value="1"/>
</dbReference>
<dbReference type="CDD" id="cd07377">
    <property type="entry name" value="WHTH_GntR"/>
    <property type="match status" value="1"/>
</dbReference>
<dbReference type="Pfam" id="PF07702">
    <property type="entry name" value="UTRA"/>
    <property type="match status" value="1"/>
</dbReference>
<evidence type="ECO:0000313" key="5">
    <source>
        <dbReference type="EMBL" id="QCP34769.1"/>
    </source>
</evidence>
<dbReference type="KEGG" id="arf:AR1Y2_1315"/>
<dbReference type="PROSITE" id="PS50949">
    <property type="entry name" value="HTH_GNTR"/>
    <property type="match status" value="1"/>
</dbReference>
<accession>A0A4P8IHZ3</accession>
<organism evidence="5 6">
    <name type="scientific">Anaerostipes rhamnosivorans</name>
    <dbReference type="NCBI Taxonomy" id="1229621"/>
    <lineage>
        <taxon>Bacteria</taxon>
        <taxon>Bacillati</taxon>
        <taxon>Bacillota</taxon>
        <taxon>Clostridia</taxon>
        <taxon>Lachnospirales</taxon>
        <taxon>Lachnospiraceae</taxon>
        <taxon>Anaerostipes</taxon>
    </lineage>
</organism>
<gene>
    <name evidence="5" type="ORF">AR1Y2_1315</name>
</gene>
<dbReference type="SMART" id="SM00866">
    <property type="entry name" value="UTRA"/>
    <property type="match status" value="1"/>
</dbReference>
<proteinExistence type="predicted"/>
<dbReference type="PRINTS" id="PR00035">
    <property type="entry name" value="HTHGNTR"/>
</dbReference>
<evidence type="ECO:0000259" key="4">
    <source>
        <dbReference type="PROSITE" id="PS50949"/>
    </source>
</evidence>
<keyword evidence="1" id="KW-0805">Transcription regulation</keyword>
<feature type="domain" description="HTH gntR-type" evidence="4">
    <location>
        <begin position="4"/>
        <end position="74"/>
    </location>
</feature>
<dbReference type="InterPro" id="IPR036390">
    <property type="entry name" value="WH_DNA-bd_sf"/>
</dbReference>
<dbReference type="GO" id="GO:0003677">
    <property type="term" value="F:DNA binding"/>
    <property type="evidence" value="ECO:0007669"/>
    <property type="project" value="UniProtKB-KW"/>
</dbReference>
<evidence type="ECO:0000313" key="6">
    <source>
        <dbReference type="Proteomes" id="UP000298653"/>
    </source>
</evidence>
<dbReference type="InterPro" id="IPR028978">
    <property type="entry name" value="Chorismate_lyase_/UTRA_dom_sf"/>
</dbReference>
<sequence>MSEMKKKQLLYMQLRDSILADYKDKPYYSPLPGERELCDIYSVSRPTVRKALEILEDEGCIIRLTGKGAFFIGNKEFVDANNDMKFSDIAFYNQVSLRGDYTSSKVLLQKIEIADKKVAVMLRLPKNAKVFHLERLRYINGKLYSLANAYIPYELCPELTEHDFSDRSLHNTLCQYGHVPFKADKTIEISKASEYDAMHLDLKPGDPISISSTVTYDEHGNMLEYAVTRADAYKTLIQMQVYNQDHVKDQVMREKRQ</sequence>
<name>A0A4P8IHZ3_9FIRM</name>
<dbReference type="GO" id="GO:0045892">
    <property type="term" value="P:negative regulation of DNA-templated transcription"/>
    <property type="evidence" value="ECO:0007669"/>
    <property type="project" value="TreeGrafter"/>
</dbReference>
<protein>
    <submittedName>
        <fullName evidence="5">Putative transcriptional regulator of N-Acetylglucosamine utilization, GntR family</fullName>
    </submittedName>
</protein>
<evidence type="ECO:0000256" key="3">
    <source>
        <dbReference type="ARBA" id="ARBA00023163"/>
    </source>
</evidence>